<sequence>MRRTVYSVKFLGKWFFILPAIIFFIGMVVFPMIWSLSLSFYNWKAATGGAKVFIGLKNFYTILAKDVRFWGDLRFTLFYVGMTVLIELLLGLGLASLLNKKIPFRNFFRVIYLLPMTAPPIAVAFLWRMFLQPDVGIINQLLHKISLPAIKWTTDVSVAPWALVIVDIWEWTPFMFLGLLAALQSLPQEIYDAAAVDGASPLQAFVYVTIPMIMPIIVTLVLLRAIDAFKLFELVFGITGGGPGGSTESLSYYIYTSGLSYFDIGYSCALSWVFLIIVLFIAIFVLRLLRKEV</sequence>
<evidence type="ECO:0000256" key="3">
    <source>
        <dbReference type="ARBA" id="ARBA00022989"/>
    </source>
</evidence>
<evidence type="ECO:0000256" key="2">
    <source>
        <dbReference type="ARBA" id="ARBA00022692"/>
    </source>
</evidence>
<dbReference type="Pfam" id="PF00528">
    <property type="entry name" value="BPD_transp_1"/>
    <property type="match status" value="1"/>
</dbReference>
<evidence type="ECO:0000313" key="8">
    <source>
        <dbReference type="EMBL" id="RLE12271.1"/>
    </source>
</evidence>
<keyword evidence="4 5" id="KW-0472">Membrane</keyword>
<comment type="similarity">
    <text evidence="5">Belongs to the binding-protein-dependent transport system permease family.</text>
</comment>
<dbReference type="PANTHER" id="PTHR43759">
    <property type="entry name" value="TREHALOSE TRANSPORT SYSTEM PERMEASE PROTEIN SUGA"/>
    <property type="match status" value="1"/>
</dbReference>
<dbReference type="EMBL" id="DRBC01000285">
    <property type="protein sequence ID" value="HDN85045.1"/>
    <property type="molecule type" value="Genomic_DNA"/>
</dbReference>
<evidence type="ECO:0000313" key="7">
    <source>
        <dbReference type="EMBL" id="HDN85045.1"/>
    </source>
</evidence>
<dbReference type="InterPro" id="IPR052730">
    <property type="entry name" value="Sugar_ABC_transporter"/>
</dbReference>
<dbReference type="InterPro" id="IPR035906">
    <property type="entry name" value="MetI-like_sf"/>
</dbReference>
<dbReference type="Gene3D" id="1.10.3720.10">
    <property type="entry name" value="MetI-like"/>
    <property type="match status" value="1"/>
</dbReference>
<feature type="domain" description="ABC transmembrane type-1" evidence="6">
    <location>
        <begin position="73"/>
        <end position="285"/>
    </location>
</feature>
<keyword evidence="3 5" id="KW-1133">Transmembrane helix</keyword>
<dbReference type="GO" id="GO:0005886">
    <property type="term" value="C:plasma membrane"/>
    <property type="evidence" value="ECO:0007669"/>
    <property type="project" value="UniProtKB-SubCell"/>
</dbReference>
<evidence type="ECO:0000256" key="1">
    <source>
        <dbReference type="ARBA" id="ARBA00004141"/>
    </source>
</evidence>
<feature type="transmembrane region" description="Helical" evidence="5">
    <location>
        <begin position="264"/>
        <end position="289"/>
    </location>
</feature>
<dbReference type="CDD" id="cd06261">
    <property type="entry name" value="TM_PBP2"/>
    <property type="match status" value="1"/>
</dbReference>
<keyword evidence="2 5" id="KW-0812">Transmembrane</keyword>
<evidence type="ECO:0000256" key="5">
    <source>
        <dbReference type="RuleBase" id="RU363032"/>
    </source>
</evidence>
<reference evidence="8 9" key="1">
    <citation type="submission" date="2018-06" db="EMBL/GenBank/DDBJ databases">
        <title>Extensive metabolic versatility and redundancy in microbially diverse, dynamic hydrothermal sediments.</title>
        <authorList>
            <person name="Dombrowski N."/>
            <person name="Teske A."/>
            <person name="Baker B.J."/>
        </authorList>
    </citation>
    <scope>NUCLEOTIDE SEQUENCE [LARGE SCALE GENOMIC DNA]</scope>
    <source>
        <strain evidence="8">B19_G9</strain>
    </source>
</reference>
<accession>A0A662DD72</accession>
<feature type="transmembrane region" description="Helical" evidence="5">
    <location>
        <begin position="204"/>
        <end position="226"/>
    </location>
</feature>
<comment type="caution">
    <text evidence="8">The sequence shown here is derived from an EMBL/GenBank/DDBJ whole genome shotgun (WGS) entry which is preliminary data.</text>
</comment>
<comment type="subcellular location">
    <subcellularLocation>
        <location evidence="5">Cell membrane</location>
        <topology evidence="5">Multi-pass membrane protein</topology>
    </subcellularLocation>
    <subcellularLocation>
        <location evidence="1">Membrane</location>
        <topology evidence="1">Multi-pass membrane protein</topology>
    </subcellularLocation>
</comment>
<evidence type="ECO:0000256" key="4">
    <source>
        <dbReference type="ARBA" id="ARBA00023136"/>
    </source>
</evidence>
<feature type="transmembrane region" description="Helical" evidence="5">
    <location>
        <begin position="161"/>
        <end position="183"/>
    </location>
</feature>
<dbReference type="AlphaFoldDB" id="A0A662DD72"/>
<name>A0A662DD72_UNCAE</name>
<dbReference type="Proteomes" id="UP000885660">
    <property type="component" value="Unassembled WGS sequence"/>
</dbReference>
<feature type="transmembrane region" description="Helical" evidence="5">
    <location>
        <begin position="77"/>
        <end position="98"/>
    </location>
</feature>
<feature type="transmembrane region" description="Helical" evidence="5">
    <location>
        <begin position="12"/>
        <end position="34"/>
    </location>
</feature>
<feature type="transmembrane region" description="Helical" evidence="5">
    <location>
        <begin position="110"/>
        <end position="130"/>
    </location>
</feature>
<reference evidence="7" key="2">
    <citation type="journal article" date="2020" name="mSystems">
        <title>Genome- and Community-Level Interaction Insights into Carbon Utilization and Element Cycling Functions of Hydrothermarchaeota in Hydrothermal Sediment.</title>
        <authorList>
            <person name="Zhou Z."/>
            <person name="Liu Y."/>
            <person name="Xu W."/>
            <person name="Pan J."/>
            <person name="Luo Z.H."/>
            <person name="Li M."/>
        </authorList>
    </citation>
    <scope>NUCLEOTIDE SEQUENCE [LARGE SCALE GENOMIC DNA]</scope>
    <source>
        <strain evidence="7">HyVt-219</strain>
    </source>
</reference>
<dbReference type="Proteomes" id="UP000267654">
    <property type="component" value="Unassembled WGS sequence"/>
</dbReference>
<dbReference type="GO" id="GO:0055085">
    <property type="term" value="P:transmembrane transport"/>
    <property type="evidence" value="ECO:0007669"/>
    <property type="project" value="InterPro"/>
</dbReference>
<organism evidence="8 9">
    <name type="scientific">Aerophobetes bacterium</name>
    <dbReference type="NCBI Taxonomy" id="2030807"/>
    <lineage>
        <taxon>Bacteria</taxon>
        <taxon>Candidatus Aerophobota</taxon>
    </lineage>
</organism>
<dbReference type="InterPro" id="IPR000515">
    <property type="entry name" value="MetI-like"/>
</dbReference>
<dbReference type="PANTHER" id="PTHR43759:SF1">
    <property type="entry name" value="GLUCOSE IMPORT SYSTEM PERMEASE PROTEIN GLCT"/>
    <property type="match status" value="1"/>
</dbReference>
<dbReference type="EMBL" id="QMQB01000171">
    <property type="protein sequence ID" value="RLE12271.1"/>
    <property type="molecule type" value="Genomic_DNA"/>
</dbReference>
<evidence type="ECO:0000313" key="9">
    <source>
        <dbReference type="Proteomes" id="UP000267654"/>
    </source>
</evidence>
<keyword evidence="5" id="KW-0813">Transport</keyword>
<dbReference type="SUPFAM" id="SSF161098">
    <property type="entry name" value="MetI-like"/>
    <property type="match status" value="1"/>
</dbReference>
<dbReference type="PROSITE" id="PS50928">
    <property type="entry name" value="ABC_TM1"/>
    <property type="match status" value="1"/>
</dbReference>
<evidence type="ECO:0000259" key="6">
    <source>
        <dbReference type="PROSITE" id="PS50928"/>
    </source>
</evidence>
<protein>
    <submittedName>
        <fullName evidence="7">Sugar ABC transporter permease</fullName>
    </submittedName>
</protein>
<proteinExistence type="inferred from homology"/>
<gene>
    <name evidence="8" type="ORF">DRI96_04795</name>
    <name evidence="7" type="ORF">ENG47_04745</name>
</gene>